<sequence length="273" mass="29623">MYGLVPVYVHVNAGGDPLYSGAPDVIVNGLNAKYYDCGIYYVDLPFVNNDTLINATVTYNGYGVTDSSPMTGSGSVDLFVNFPEDQVNYVINGTIYGHDSFGRHPWTNEHITVSVNGVDALVDGANYTAVLRAPDEDETLNITVKHDCGQVLCEKYDRVSLSSQDLNVDLDIDVMEVSGDVYYSDSPAEDSVLFVYVNDRPMGPITAASKYDDSGKRVGPMFSVNIPGAHCGDHVLITASNGIAKGIVAQDAMDNKMFLTVNLKKIDVYVPYT</sequence>
<proteinExistence type="predicted"/>
<dbReference type="EMBL" id="PGCK01000003">
    <property type="protein sequence ID" value="MCD1294475.1"/>
    <property type="molecule type" value="Genomic_DNA"/>
</dbReference>
<name>A0AAP2REA4_9EURY</name>
<protein>
    <submittedName>
        <fullName evidence="1">Uncharacterized protein</fullName>
    </submittedName>
</protein>
<reference evidence="1 2" key="1">
    <citation type="submission" date="2017-11" db="EMBL/GenBank/DDBJ databases">
        <title>Isolation and Characterization of Family Methanocellaceae Species from Potential Methane Hydrate Area Offshore Southwestern Taiwan.</title>
        <authorList>
            <person name="Zhang W.-L."/>
            <person name="Chen W.-C."/>
            <person name="Lai M.-C."/>
            <person name="Chen S.-C."/>
        </authorList>
    </citation>
    <scope>NUCLEOTIDE SEQUENCE [LARGE SCALE GENOMIC DNA]</scope>
    <source>
        <strain evidence="1 2">CWC-04</strain>
    </source>
</reference>
<evidence type="ECO:0000313" key="2">
    <source>
        <dbReference type="Proteomes" id="UP001320159"/>
    </source>
</evidence>
<accession>A0AAP2REA4</accession>
<gene>
    <name evidence="1" type="ORF">CUJ83_05605</name>
</gene>
<keyword evidence="2" id="KW-1185">Reference proteome</keyword>
<comment type="caution">
    <text evidence="1">The sequence shown here is derived from an EMBL/GenBank/DDBJ whole genome shotgun (WGS) entry which is preliminary data.</text>
</comment>
<organism evidence="1 2">
    <name type="scientific">Methanooceanicella nereidis</name>
    <dbReference type="NCBI Taxonomy" id="2052831"/>
    <lineage>
        <taxon>Archaea</taxon>
        <taxon>Methanobacteriati</taxon>
        <taxon>Methanobacteriota</taxon>
        <taxon>Stenosarchaea group</taxon>
        <taxon>Methanomicrobia</taxon>
        <taxon>Methanocellales</taxon>
        <taxon>Methanocellaceae</taxon>
        <taxon>Methanooceanicella</taxon>
    </lineage>
</organism>
<dbReference type="AlphaFoldDB" id="A0AAP2REA4"/>
<evidence type="ECO:0000313" key="1">
    <source>
        <dbReference type="EMBL" id="MCD1294475.1"/>
    </source>
</evidence>
<dbReference type="Proteomes" id="UP001320159">
    <property type="component" value="Unassembled WGS sequence"/>
</dbReference>